<protein>
    <submittedName>
        <fullName evidence="2">DUF2325 domain-containing protein</fullName>
    </submittedName>
</protein>
<keyword evidence="3" id="KW-1185">Reference proteome</keyword>
<dbReference type="InterPro" id="IPR016772">
    <property type="entry name" value="UCP020408"/>
</dbReference>
<comment type="similarity">
    <text evidence="1">Belongs to the UPF0751 family.</text>
</comment>
<accession>A0A2T4IBM2</accession>
<evidence type="ECO:0000256" key="1">
    <source>
        <dbReference type="ARBA" id="ARBA00007189"/>
    </source>
</evidence>
<dbReference type="EMBL" id="PZKC01000019">
    <property type="protein sequence ID" value="PTD95116.1"/>
    <property type="molecule type" value="Genomic_DNA"/>
</dbReference>
<dbReference type="Pfam" id="PF10087">
    <property type="entry name" value="DUF2325"/>
    <property type="match status" value="1"/>
</dbReference>
<reference evidence="2 3" key="2">
    <citation type="submission" date="2018-04" db="EMBL/GenBank/DDBJ databases">
        <title>Thauera lacus sp. nov., isolated from an saline lake in Inner Mongolia, China.</title>
        <authorList>
            <person name="Liang Q.-Y."/>
        </authorList>
    </citation>
    <scope>NUCLEOTIDE SEQUENCE [LARGE SCALE GENOMIC DNA]</scope>
    <source>
        <strain evidence="2 3">D20</strain>
    </source>
</reference>
<organism evidence="2 3">
    <name type="scientific">Pseudothauera lacus</name>
    <dbReference type="NCBI Taxonomy" id="2136175"/>
    <lineage>
        <taxon>Bacteria</taxon>
        <taxon>Pseudomonadati</taxon>
        <taxon>Pseudomonadota</taxon>
        <taxon>Betaproteobacteria</taxon>
        <taxon>Rhodocyclales</taxon>
        <taxon>Zoogloeaceae</taxon>
        <taxon>Pseudothauera</taxon>
    </lineage>
</organism>
<gene>
    <name evidence="2" type="ORF">C8261_16250</name>
</gene>
<comment type="caution">
    <text evidence="2">The sequence shown here is derived from an EMBL/GenBank/DDBJ whole genome shotgun (WGS) entry which is preliminary data.</text>
</comment>
<name>A0A2T4IBM2_9RHOO</name>
<dbReference type="AlphaFoldDB" id="A0A2T4IBM2"/>
<dbReference type="Proteomes" id="UP000241193">
    <property type="component" value="Unassembled WGS sequence"/>
</dbReference>
<sequence length="172" mass="18802">MRLRGELIARDTALALAREERAALEAALPGLPRRVALARRVDSLMEKVHALMGELRAHTRPEARVVVGRLHRKAVLCVGNEVAEIRAAQKMVERAGGEFVLQPVSDEHDLDALEASLAAADLVICQTGCIGHDAYWRVQDHCRRTGKQCVLVDAAQRAEVETLTAEGRAGSR</sequence>
<evidence type="ECO:0000313" key="2">
    <source>
        <dbReference type="EMBL" id="PTD95116.1"/>
    </source>
</evidence>
<dbReference type="OrthoDB" id="5296275at2"/>
<proteinExistence type="inferred from homology"/>
<reference evidence="2 3" key="1">
    <citation type="submission" date="2018-03" db="EMBL/GenBank/DDBJ databases">
        <authorList>
            <person name="Keele B.F."/>
        </authorList>
    </citation>
    <scope>NUCLEOTIDE SEQUENCE [LARGE SCALE GENOMIC DNA]</scope>
    <source>
        <strain evidence="2 3">D20</strain>
    </source>
</reference>
<evidence type="ECO:0000313" key="3">
    <source>
        <dbReference type="Proteomes" id="UP000241193"/>
    </source>
</evidence>